<feature type="transmembrane region" description="Helical" evidence="2">
    <location>
        <begin position="234"/>
        <end position="254"/>
    </location>
</feature>
<organism evidence="3 4">
    <name type="scientific">Paramecium sonneborni</name>
    <dbReference type="NCBI Taxonomy" id="65129"/>
    <lineage>
        <taxon>Eukaryota</taxon>
        <taxon>Sar</taxon>
        <taxon>Alveolata</taxon>
        <taxon>Ciliophora</taxon>
        <taxon>Intramacronucleata</taxon>
        <taxon>Oligohymenophorea</taxon>
        <taxon>Peniculida</taxon>
        <taxon>Parameciidae</taxon>
        <taxon>Paramecium</taxon>
    </lineage>
</organism>
<comment type="caution">
    <text evidence="3">The sequence shown here is derived from an EMBL/GenBank/DDBJ whole genome shotgun (WGS) entry which is preliminary data.</text>
</comment>
<evidence type="ECO:0000256" key="2">
    <source>
        <dbReference type="SAM" id="Phobius"/>
    </source>
</evidence>
<dbReference type="PANTHER" id="PTHR47823:SF9">
    <property type="entry name" value="CHROMOSOME UNDETERMINED SCAFFOLD_10, WHOLE GENOME SHOTGUN SEQUENCE"/>
    <property type="match status" value="1"/>
</dbReference>
<keyword evidence="2" id="KW-0472">Membrane</keyword>
<feature type="region of interest" description="Disordered" evidence="1">
    <location>
        <begin position="92"/>
        <end position="129"/>
    </location>
</feature>
<dbReference type="PANTHER" id="PTHR47823">
    <property type="entry name" value="ION_TRANS DOMAIN-CONTAINING PROTEIN"/>
    <property type="match status" value="1"/>
</dbReference>
<reference evidence="3" key="1">
    <citation type="submission" date="2021-01" db="EMBL/GenBank/DDBJ databases">
        <authorList>
            <consortium name="Genoscope - CEA"/>
            <person name="William W."/>
        </authorList>
    </citation>
    <scope>NUCLEOTIDE SEQUENCE</scope>
</reference>
<dbReference type="OrthoDB" id="426293at2759"/>
<dbReference type="AlphaFoldDB" id="A0A8S1PZ66"/>
<evidence type="ECO:0000313" key="4">
    <source>
        <dbReference type="Proteomes" id="UP000692954"/>
    </source>
</evidence>
<proteinExistence type="predicted"/>
<gene>
    <name evidence="3" type="ORF">PSON_ATCC_30995.1.T0890209</name>
</gene>
<protein>
    <recommendedName>
        <fullName evidence="5">Ion transport domain-containing protein</fullName>
    </recommendedName>
</protein>
<dbReference type="EMBL" id="CAJJDN010000089">
    <property type="protein sequence ID" value="CAD8107798.1"/>
    <property type="molecule type" value="Genomic_DNA"/>
</dbReference>
<feature type="transmembrane region" description="Helical" evidence="2">
    <location>
        <begin position="167"/>
        <end position="185"/>
    </location>
</feature>
<keyword evidence="4" id="KW-1185">Reference proteome</keyword>
<evidence type="ECO:0000256" key="1">
    <source>
        <dbReference type="SAM" id="MobiDB-lite"/>
    </source>
</evidence>
<feature type="compositionally biased region" description="Low complexity" evidence="1">
    <location>
        <begin position="94"/>
        <end position="118"/>
    </location>
</feature>
<evidence type="ECO:0008006" key="5">
    <source>
        <dbReference type="Google" id="ProtNLM"/>
    </source>
</evidence>
<accession>A0A8S1PZ66</accession>
<keyword evidence="2" id="KW-1133">Transmembrane helix</keyword>
<name>A0A8S1PZ66_9CILI</name>
<sequence>MDNQIEQKTLFKTKFNHSTRNISQQNKITKKQIFRCSSQSYSHEALEALETNKEDDFAAQFMSQPINSCFERVLDRKHSIQSNLGSIKELSLSDQQADHQQQQDLNNENAEQNTQQNTHSASGVPQNNLRNKRKLKRLPRLTEDKVAQKPINELQLIIMPNNKYKQCWDMALFLILIYVSIFTPFKIGFVYDGEYLIWDYLDNTIDFIFMTDIVITFLCATYDDEGNLITERKAIILNYIKGWFLIDLMVMRHLKHSHQFRFTQL</sequence>
<evidence type="ECO:0000313" key="3">
    <source>
        <dbReference type="EMBL" id="CAD8107798.1"/>
    </source>
</evidence>
<keyword evidence="2" id="KW-0812">Transmembrane</keyword>
<dbReference type="Proteomes" id="UP000692954">
    <property type="component" value="Unassembled WGS sequence"/>
</dbReference>
<feature type="transmembrane region" description="Helical" evidence="2">
    <location>
        <begin position="205"/>
        <end position="222"/>
    </location>
</feature>